<keyword evidence="2" id="KW-1185">Reference proteome</keyword>
<dbReference type="OrthoDB" id="3239685at2759"/>
<organism evidence="1 2">
    <name type="scientific">Tulasnella calospora MUT 4182</name>
    <dbReference type="NCBI Taxonomy" id="1051891"/>
    <lineage>
        <taxon>Eukaryota</taxon>
        <taxon>Fungi</taxon>
        <taxon>Dikarya</taxon>
        <taxon>Basidiomycota</taxon>
        <taxon>Agaricomycotina</taxon>
        <taxon>Agaricomycetes</taxon>
        <taxon>Cantharellales</taxon>
        <taxon>Tulasnellaceae</taxon>
        <taxon>Tulasnella</taxon>
    </lineage>
</organism>
<dbReference type="AlphaFoldDB" id="A0A0C3QBH4"/>
<dbReference type="EMBL" id="KN823108">
    <property type="protein sequence ID" value="KIO22471.1"/>
    <property type="molecule type" value="Genomic_DNA"/>
</dbReference>
<gene>
    <name evidence="1" type="ORF">M407DRAFT_27968</name>
</gene>
<protein>
    <submittedName>
        <fullName evidence="1">Uncharacterized protein</fullName>
    </submittedName>
</protein>
<evidence type="ECO:0000313" key="1">
    <source>
        <dbReference type="EMBL" id="KIO22471.1"/>
    </source>
</evidence>
<dbReference type="Proteomes" id="UP000054248">
    <property type="component" value="Unassembled WGS sequence"/>
</dbReference>
<accession>A0A0C3QBH4</accession>
<proteinExistence type="predicted"/>
<evidence type="ECO:0000313" key="2">
    <source>
        <dbReference type="Proteomes" id="UP000054248"/>
    </source>
</evidence>
<reference evidence="1 2" key="1">
    <citation type="submission" date="2014-04" db="EMBL/GenBank/DDBJ databases">
        <authorList>
            <consortium name="DOE Joint Genome Institute"/>
            <person name="Kuo A."/>
            <person name="Girlanda M."/>
            <person name="Perotto S."/>
            <person name="Kohler A."/>
            <person name="Nagy L.G."/>
            <person name="Floudas D."/>
            <person name="Copeland A."/>
            <person name="Barry K.W."/>
            <person name="Cichocki N."/>
            <person name="Veneault-Fourrey C."/>
            <person name="LaButti K."/>
            <person name="Lindquist E.A."/>
            <person name="Lipzen A."/>
            <person name="Lundell T."/>
            <person name="Morin E."/>
            <person name="Murat C."/>
            <person name="Sun H."/>
            <person name="Tunlid A."/>
            <person name="Henrissat B."/>
            <person name="Grigoriev I.V."/>
            <person name="Hibbett D.S."/>
            <person name="Martin F."/>
            <person name="Nordberg H.P."/>
            <person name="Cantor M.N."/>
            <person name="Hua S.X."/>
        </authorList>
    </citation>
    <scope>NUCLEOTIDE SEQUENCE [LARGE SCALE GENOMIC DNA]</scope>
    <source>
        <strain evidence="1 2">MUT 4182</strain>
    </source>
</reference>
<feature type="non-terminal residue" evidence="1">
    <location>
        <position position="1"/>
    </location>
</feature>
<reference evidence="2" key="2">
    <citation type="submission" date="2015-01" db="EMBL/GenBank/DDBJ databases">
        <title>Evolutionary Origins and Diversification of the Mycorrhizal Mutualists.</title>
        <authorList>
            <consortium name="DOE Joint Genome Institute"/>
            <consortium name="Mycorrhizal Genomics Consortium"/>
            <person name="Kohler A."/>
            <person name="Kuo A."/>
            <person name="Nagy L.G."/>
            <person name="Floudas D."/>
            <person name="Copeland A."/>
            <person name="Barry K.W."/>
            <person name="Cichocki N."/>
            <person name="Veneault-Fourrey C."/>
            <person name="LaButti K."/>
            <person name="Lindquist E.A."/>
            <person name="Lipzen A."/>
            <person name="Lundell T."/>
            <person name="Morin E."/>
            <person name="Murat C."/>
            <person name="Riley R."/>
            <person name="Ohm R."/>
            <person name="Sun H."/>
            <person name="Tunlid A."/>
            <person name="Henrissat B."/>
            <person name="Grigoriev I.V."/>
            <person name="Hibbett D.S."/>
            <person name="Martin F."/>
        </authorList>
    </citation>
    <scope>NUCLEOTIDE SEQUENCE [LARGE SCALE GENOMIC DNA]</scope>
    <source>
        <strain evidence="2">MUT 4182</strain>
    </source>
</reference>
<name>A0A0C3QBH4_9AGAM</name>
<sequence length="377" mass="41541">GEIGSSLDILGREAGKLQRVLINNIPCVWDPSPFTAIVDLGLTNGIHLRYTDLVAFLRRSPNLHTLRLVNIKFVGGAPRVVEEPALLPHLTDLVLAELVEPIGLGNLYLSLVAPNCENLHLDLRPSAAVMRHPALPLRVASTVQKALALDHGSFLSFRPNLNTQSASWRSQDEDGNGWSEEQPSFDISLRGTDRELAGFFCAFVRGVRMSVEETGSVVVDLGRSVSGTIQETFGLDLGHVVPTLSPSFFEGLNVVEVRADVVDGFLQHLKETLGPVGSEDWCLEALQTIRLRAIPKGELKVMPDESARCCLEDVIGHIRRERYGIGLDEPKPEDEETMSVILRDEFMIRTETARALEEGDTLWGIEIDHSDATLVYP</sequence>
<dbReference type="HOGENOM" id="CLU_734813_0_0_1"/>